<dbReference type="SUPFAM" id="SSF48452">
    <property type="entry name" value="TPR-like"/>
    <property type="match status" value="1"/>
</dbReference>
<accession>A0A1S6IYM5</accession>
<dbReference type="PANTHER" id="PTHR43630">
    <property type="entry name" value="POLY-BETA-1,6-N-ACETYL-D-GLUCOSAMINE SYNTHASE"/>
    <property type="match status" value="1"/>
</dbReference>
<gene>
    <name evidence="2" type="ORF">B0537_12825</name>
</gene>
<dbReference type="EMBL" id="CP019698">
    <property type="protein sequence ID" value="AQS59885.1"/>
    <property type="molecule type" value="Genomic_DNA"/>
</dbReference>
<feature type="domain" description="Glycosyltransferase 2-like" evidence="1">
    <location>
        <begin position="7"/>
        <end position="128"/>
    </location>
</feature>
<dbReference type="KEGG" id="dfg:B0537_12825"/>
<keyword evidence="3" id="KW-1185">Reference proteome</keyword>
<dbReference type="PANTHER" id="PTHR43630:SF2">
    <property type="entry name" value="GLYCOSYLTRANSFERASE"/>
    <property type="match status" value="1"/>
</dbReference>
<dbReference type="InterPro" id="IPR011990">
    <property type="entry name" value="TPR-like_helical_dom_sf"/>
</dbReference>
<dbReference type="Gene3D" id="3.90.550.10">
    <property type="entry name" value="Spore Coat Polysaccharide Biosynthesis Protein SpsA, Chain A"/>
    <property type="match status" value="1"/>
</dbReference>
<dbReference type="OrthoDB" id="9815923at2"/>
<evidence type="ECO:0000259" key="1">
    <source>
        <dbReference type="Pfam" id="PF00535"/>
    </source>
</evidence>
<dbReference type="InterPro" id="IPR019734">
    <property type="entry name" value="TPR_rpt"/>
</dbReference>
<dbReference type="SMART" id="SM00028">
    <property type="entry name" value="TPR"/>
    <property type="match status" value="3"/>
</dbReference>
<dbReference type="Pfam" id="PF00535">
    <property type="entry name" value="Glycos_transf_2"/>
    <property type="match status" value="1"/>
</dbReference>
<protein>
    <recommendedName>
        <fullName evidence="1">Glycosyltransferase 2-like domain-containing protein</fullName>
    </recommendedName>
</protein>
<dbReference type="InterPro" id="IPR029044">
    <property type="entry name" value="Nucleotide-diphossugar_trans"/>
</dbReference>
<dbReference type="RefSeq" id="WP_077714926.1">
    <property type="nucleotide sequence ID" value="NZ_CP019698.1"/>
</dbReference>
<reference evidence="2 3" key="1">
    <citation type="journal article" date="2016" name="Int. J. Syst. Evol. Microbiol.">
        <title>Desulfotomaculum ferrireducens sp. nov., a moderately thermophilic sulfate-reducing and dissimilatory Fe(III)-reducing bacterium isolated from compost.</title>
        <authorList>
            <person name="Yang G."/>
            <person name="Guo J."/>
            <person name="Zhuang L."/>
            <person name="Yuan Y."/>
            <person name="Zhou S."/>
        </authorList>
    </citation>
    <scope>NUCLEOTIDE SEQUENCE [LARGE SCALE GENOMIC DNA]</scope>
    <source>
        <strain evidence="2 3">GSS09</strain>
    </source>
</reference>
<name>A0A1S6IYM5_9FIRM</name>
<organism evidence="2 3">
    <name type="scientific">Desulforamulus ferrireducens</name>
    <dbReference type="NCBI Taxonomy" id="1833852"/>
    <lineage>
        <taxon>Bacteria</taxon>
        <taxon>Bacillati</taxon>
        <taxon>Bacillota</taxon>
        <taxon>Clostridia</taxon>
        <taxon>Eubacteriales</taxon>
        <taxon>Peptococcaceae</taxon>
        <taxon>Desulforamulus</taxon>
    </lineage>
</organism>
<dbReference type="Proteomes" id="UP000189464">
    <property type="component" value="Chromosome"/>
</dbReference>
<dbReference type="AlphaFoldDB" id="A0A1S6IYM5"/>
<dbReference type="Gene3D" id="1.25.40.10">
    <property type="entry name" value="Tetratricopeptide repeat domain"/>
    <property type="match status" value="1"/>
</dbReference>
<proteinExistence type="predicted"/>
<dbReference type="STRING" id="1833852.B0537_12825"/>
<dbReference type="InterPro" id="IPR001173">
    <property type="entry name" value="Glyco_trans_2-like"/>
</dbReference>
<evidence type="ECO:0000313" key="3">
    <source>
        <dbReference type="Proteomes" id="UP000189464"/>
    </source>
</evidence>
<dbReference type="SUPFAM" id="SSF53448">
    <property type="entry name" value="Nucleotide-diphospho-sugar transferases"/>
    <property type="match status" value="1"/>
</dbReference>
<sequence length="506" mass="57950">MVGIKVSLCLIVKNEEEHILNCLNSTKHIVDEIIVVDTGSTDNTVRRAREAGARVFFYPWNGNFSDARNYALQQATGSWILVMDADEVLASIDRESFHALLANEQAEGYFLTIHSYQGSGREYMIDHVVRLFRNKPCYRFSGAIHEQVAPSILQESRGKGLQNCSLIIKHYGYLETEIKKKDKFRRNTSILLRELAKCPQDPFILYCLALEYYQRELVGQGLECLKKALQFMNGSEGYFEDVIVATANGLLNLGLSEELLGFTEKYLQILPENNNLHIFRGLGHMQAKKYAQAAEELFRSLGEEENKFLPRHKHLCLLGDAFLLSGNVEQAVKFYLSALTYETGLTYPVIRIVDLLRKNKLTCEKLCAYMSADTLNKAGKQLIAAQQPYYAMLLFIFEIKLLFREPRQDLMLSQSVLEFYQIIHYQPFLQVPSFHYLCLLVRELYLCSLIIEKDYHAFIKIDERVSQLTNGIARLIVRDYCPKMEITGDVLGGDNAEKKSIIRQPG</sequence>
<dbReference type="CDD" id="cd02511">
    <property type="entry name" value="Beta4Glucosyltransferase"/>
    <property type="match status" value="1"/>
</dbReference>
<evidence type="ECO:0000313" key="2">
    <source>
        <dbReference type="EMBL" id="AQS59885.1"/>
    </source>
</evidence>